<evidence type="ECO:0000256" key="2">
    <source>
        <dbReference type="ARBA" id="ARBA00022737"/>
    </source>
</evidence>
<evidence type="ECO:0000313" key="5">
    <source>
        <dbReference type="EMBL" id="GAA2494325.1"/>
    </source>
</evidence>
<dbReference type="InterPro" id="IPR000413">
    <property type="entry name" value="Integrin_alpha"/>
</dbReference>
<dbReference type="SUPFAM" id="SSF69318">
    <property type="entry name" value="Integrin alpha N-terminal domain"/>
    <property type="match status" value="1"/>
</dbReference>
<dbReference type="Pfam" id="PF01839">
    <property type="entry name" value="FG-GAP"/>
    <property type="match status" value="3"/>
</dbReference>
<evidence type="ECO:0000256" key="3">
    <source>
        <dbReference type="ARBA" id="ARBA00023180"/>
    </source>
</evidence>
<reference evidence="6" key="1">
    <citation type="journal article" date="2019" name="Int. J. Syst. Evol. Microbiol.">
        <title>The Global Catalogue of Microorganisms (GCM) 10K type strain sequencing project: providing services to taxonomists for standard genome sequencing and annotation.</title>
        <authorList>
            <consortium name="The Broad Institute Genomics Platform"/>
            <consortium name="The Broad Institute Genome Sequencing Center for Infectious Disease"/>
            <person name="Wu L."/>
            <person name="Ma J."/>
        </authorList>
    </citation>
    <scope>NUCLEOTIDE SEQUENCE [LARGE SCALE GENOMIC DNA]</scope>
    <source>
        <strain evidence="6">JCM 6307</strain>
    </source>
</reference>
<keyword evidence="1" id="KW-0732">Signal</keyword>
<evidence type="ECO:0000313" key="6">
    <source>
        <dbReference type="Proteomes" id="UP001501358"/>
    </source>
</evidence>
<organism evidence="5 6">
    <name type="scientific">Streptomyces thermolineatus</name>
    <dbReference type="NCBI Taxonomy" id="44033"/>
    <lineage>
        <taxon>Bacteria</taxon>
        <taxon>Bacillati</taxon>
        <taxon>Actinomycetota</taxon>
        <taxon>Actinomycetes</taxon>
        <taxon>Kitasatosporales</taxon>
        <taxon>Streptomycetaceae</taxon>
        <taxon>Streptomyces</taxon>
    </lineage>
</organism>
<dbReference type="InterPro" id="IPR013519">
    <property type="entry name" value="Int_alpha_beta-p"/>
</dbReference>
<dbReference type="EMBL" id="BAAATA010000018">
    <property type="protein sequence ID" value="GAA2494325.1"/>
    <property type="molecule type" value="Genomic_DNA"/>
</dbReference>
<evidence type="ECO:0008006" key="7">
    <source>
        <dbReference type="Google" id="ProtNLM"/>
    </source>
</evidence>
<keyword evidence="6" id="KW-1185">Reference proteome</keyword>
<dbReference type="SMART" id="SM00191">
    <property type="entry name" value="Int_alpha"/>
    <property type="match status" value="3"/>
</dbReference>
<dbReference type="InterPro" id="IPR028994">
    <property type="entry name" value="Integrin_alpha_N"/>
</dbReference>
<proteinExistence type="predicted"/>
<dbReference type="PRINTS" id="PR01185">
    <property type="entry name" value="INTEGRINA"/>
</dbReference>
<keyword evidence="2" id="KW-0677">Repeat</keyword>
<dbReference type="Proteomes" id="UP001501358">
    <property type="component" value="Unassembled WGS sequence"/>
</dbReference>
<feature type="region of interest" description="Disordered" evidence="4">
    <location>
        <begin position="47"/>
        <end position="69"/>
    </location>
</feature>
<evidence type="ECO:0000256" key="4">
    <source>
        <dbReference type="SAM" id="MobiDB-lite"/>
    </source>
</evidence>
<dbReference type="PROSITE" id="PS51470">
    <property type="entry name" value="FG_GAP"/>
    <property type="match status" value="1"/>
</dbReference>
<evidence type="ECO:0000256" key="1">
    <source>
        <dbReference type="ARBA" id="ARBA00022729"/>
    </source>
</evidence>
<dbReference type="InterPro" id="IPR013517">
    <property type="entry name" value="FG-GAP"/>
</dbReference>
<protein>
    <recommendedName>
        <fullName evidence="7">Integrin-like protein</fullName>
    </recommendedName>
</protein>
<gene>
    <name evidence="5" type="ORF">GCM10010406_32990</name>
</gene>
<sequence length="210" mass="21155">MSLPARASLMEASVTVADYNKDGYGDLTLGSRRGGGSGGAVYILPGTSTGPSGSARTITQSTSGVPGTPESGDYFGSDVSAADTDGDGYPDLAIGVPGEVVGDSLFRAGGLTVLRGGPSGVTGTGARWYDYGTPGIEGETSDDAWLGNSVQLGDFNRDGRAELIASAPEAWRVHVLPGTASGPTGMNSVMLTTVSFGSPSPTRLWGTLAD</sequence>
<feature type="compositionally biased region" description="Polar residues" evidence="4">
    <location>
        <begin position="47"/>
        <end position="65"/>
    </location>
</feature>
<keyword evidence="3" id="KW-0325">Glycoprotein</keyword>
<dbReference type="Gene3D" id="2.130.10.130">
    <property type="entry name" value="Integrin alpha, N-terminal"/>
    <property type="match status" value="2"/>
</dbReference>
<name>A0ABP5ZAS1_9ACTN</name>
<accession>A0ABP5ZAS1</accession>
<comment type="caution">
    <text evidence="5">The sequence shown here is derived from an EMBL/GenBank/DDBJ whole genome shotgun (WGS) entry which is preliminary data.</text>
</comment>